<protein>
    <submittedName>
        <fullName evidence="2">(northern house mosquito) hypothetical protein</fullName>
    </submittedName>
</protein>
<organism evidence="2">
    <name type="scientific">Culex pipiens</name>
    <name type="common">House mosquito</name>
    <dbReference type="NCBI Taxonomy" id="7175"/>
    <lineage>
        <taxon>Eukaryota</taxon>
        <taxon>Metazoa</taxon>
        <taxon>Ecdysozoa</taxon>
        <taxon>Arthropoda</taxon>
        <taxon>Hexapoda</taxon>
        <taxon>Insecta</taxon>
        <taxon>Pterygota</taxon>
        <taxon>Neoptera</taxon>
        <taxon>Endopterygota</taxon>
        <taxon>Diptera</taxon>
        <taxon>Nematocera</taxon>
        <taxon>Culicoidea</taxon>
        <taxon>Culicidae</taxon>
        <taxon>Culicinae</taxon>
        <taxon>Culicini</taxon>
        <taxon>Culex</taxon>
        <taxon>Culex</taxon>
    </lineage>
</organism>
<feature type="region of interest" description="Disordered" evidence="1">
    <location>
        <begin position="1"/>
        <end position="23"/>
    </location>
</feature>
<accession>A0A8D8P4K0</accession>
<evidence type="ECO:0000313" key="2">
    <source>
        <dbReference type="EMBL" id="CAG6587843.1"/>
    </source>
</evidence>
<sequence>MDAFPSQPVTLDDTPEKTPPFVGLLSPSSPAGAAAAAEAADVSTVAAATGGATVAVAAEFGGVGTSSSCGSPLAAPIHELTWLVNPENMVDVLFFFFFFSLLYLEIL</sequence>
<dbReference type="AlphaFoldDB" id="A0A8D8P4K0"/>
<evidence type="ECO:0000256" key="1">
    <source>
        <dbReference type="SAM" id="MobiDB-lite"/>
    </source>
</evidence>
<reference evidence="2" key="1">
    <citation type="submission" date="2021-05" db="EMBL/GenBank/DDBJ databases">
        <authorList>
            <person name="Alioto T."/>
            <person name="Alioto T."/>
            <person name="Gomez Garrido J."/>
        </authorList>
    </citation>
    <scope>NUCLEOTIDE SEQUENCE</scope>
</reference>
<proteinExistence type="predicted"/>
<dbReference type="EMBL" id="HBUE01320531">
    <property type="protein sequence ID" value="CAG6587843.1"/>
    <property type="molecule type" value="Transcribed_RNA"/>
</dbReference>
<dbReference type="EMBL" id="HBUE01214023">
    <property type="protein sequence ID" value="CAG6535855.1"/>
    <property type="molecule type" value="Transcribed_RNA"/>
</dbReference>
<name>A0A8D8P4K0_CULPI</name>